<dbReference type="InterPro" id="IPR027417">
    <property type="entry name" value="P-loop_NTPase"/>
</dbReference>
<dbReference type="GO" id="GO:0004386">
    <property type="term" value="F:helicase activity"/>
    <property type="evidence" value="ECO:0007669"/>
    <property type="project" value="UniProtKB-KW"/>
</dbReference>
<dbReference type="EMBL" id="JAUZEE010000007">
    <property type="protein sequence ID" value="MDP4301732.1"/>
    <property type="molecule type" value="Genomic_DNA"/>
</dbReference>
<keyword evidence="2" id="KW-0067">ATP-binding</keyword>
<evidence type="ECO:0000313" key="3">
    <source>
        <dbReference type="Proteomes" id="UP001235760"/>
    </source>
</evidence>
<dbReference type="Pfam" id="PF04851">
    <property type="entry name" value="ResIII"/>
    <property type="match status" value="1"/>
</dbReference>
<proteinExistence type="predicted"/>
<dbReference type="PANTHER" id="PTHR47396">
    <property type="entry name" value="TYPE I RESTRICTION ENZYME ECOKI R PROTEIN"/>
    <property type="match status" value="1"/>
</dbReference>
<dbReference type="Gene3D" id="3.40.50.300">
    <property type="entry name" value="P-loop containing nucleotide triphosphate hydrolases"/>
    <property type="match status" value="1"/>
</dbReference>
<reference evidence="2 3" key="1">
    <citation type="submission" date="2023-08" db="EMBL/GenBank/DDBJ databases">
        <authorList>
            <person name="Roldan D.M."/>
            <person name="Menes R.J."/>
        </authorList>
    </citation>
    <scope>NUCLEOTIDE SEQUENCE [LARGE SCALE GENOMIC DNA]</scope>
    <source>
        <strain evidence="2 3">CCM 2812</strain>
    </source>
</reference>
<keyword evidence="3" id="KW-1185">Reference proteome</keyword>
<keyword evidence="2" id="KW-0347">Helicase</keyword>
<dbReference type="RefSeq" id="WP_305750277.1">
    <property type="nucleotide sequence ID" value="NZ_JAUZEE010000007.1"/>
</dbReference>
<protein>
    <submittedName>
        <fullName evidence="2">DEAD/DEAH box helicase family protein</fullName>
    </submittedName>
</protein>
<dbReference type="Proteomes" id="UP001235760">
    <property type="component" value="Unassembled WGS sequence"/>
</dbReference>
<dbReference type="InterPro" id="IPR006935">
    <property type="entry name" value="Helicase/UvrB_N"/>
</dbReference>
<dbReference type="SUPFAM" id="SSF52540">
    <property type="entry name" value="P-loop containing nucleoside triphosphate hydrolases"/>
    <property type="match status" value="1"/>
</dbReference>
<name>A0ABT9G5F9_LEPDI</name>
<gene>
    <name evidence="2" type="ORF">Q8X39_13900</name>
</gene>
<keyword evidence="2" id="KW-0547">Nucleotide-binding</keyword>
<evidence type="ECO:0000259" key="1">
    <source>
        <dbReference type="Pfam" id="PF04851"/>
    </source>
</evidence>
<accession>A0ABT9G5F9</accession>
<sequence length="999" mass="111064">MSAAAKLTGKLAATLAANPAAQADDPLALSKALTAYTAPLCNGLAHGAADLFDLVTPTTAELLHVWFGEDMTATRQGLNFHPGQRQAILNTIVAHEVLAAGSLRELYEKVAPTALLAGDRLAEVSDARHAHPKYCLKMATGTGKTWVLQALLIWQLLNKNAALAEGRDDPRFTRQFMVVAPGLIVYERLLDAFCGKLVAGSTSGARDFATSDLVRYAELFIPAAHRASVLAFVRGNVCSKSEIGLKATGNGMIAITNWHLLAEGDVEDEVPDVHAPGELPDPQRVVDAVLPLTPGRAAGNSLDMLDRRYARGNVLAYLASLPELMVFNDEAHHIHEVRREGETTEVEWQKSLRRIAETKGRRFVQVDFSATPYNDVGTPTRRRKVYFPHIVTDFDLQSAMRAGLVKSLVLDRRSEIGALPLEFKAERDEHGNPILSAGQRVMLRAGLHKLRKLETDFARIDPTRHPKMLVVCEDTGVSPLVAGFLRDEGLAEDEVMTIDSGKKAELGPRDWLPVRERLFNVDRHARPRVIVSVLMLREGFDVNNICVIVPLRSSQAQILLEQTIGRGLRLMWRDPEYADLKRENRERINAGQEPENLLDILSIVEHPAFQSFYDELMHEGLAGISTDDADERSGTGDVVASELREGHEAFDFAIPFILREADEVIAHAPLDVATLPAFTTLGLDQLKGLLGQGDQFVSQDLQSSTLFGSYRIDGAVMRVGGYNDYLSRLTRRISQALSQPLPKTGKVANHLAQPYLQVNTVELTGWLDDYVWDRLFGRDFNPLADDNWRVLLLQPVVDHVTKVFGMALLDAQERRIEGETEVRHRRLSEVPRLMVRTSCSVAVSKCIYPRLPYPSHHGGLERTFMHWAQADAGIQAFCKISETRHGFARLRYVKEDGLPAFYSPDFLVRTDDAIHLVETKAQAQTLHPNVQRKRRAALAWCERINQLPEADRDGRPWHYVLLGEDVMADWQAKGATLAQLLRFARLRPVADGAAQVPLL</sequence>
<evidence type="ECO:0000313" key="2">
    <source>
        <dbReference type="EMBL" id="MDP4301732.1"/>
    </source>
</evidence>
<keyword evidence="2" id="KW-0378">Hydrolase</keyword>
<organism evidence="2 3">
    <name type="scientific">Leptothrix discophora</name>
    <dbReference type="NCBI Taxonomy" id="89"/>
    <lineage>
        <taxon>Bacteria</taxon>
        <taxon>Pseudomonadati</taxon>
        <taxon>Pseudomonadota</taxon>
        <taxon>Betaproteobacteria</taxon>
        <taxon>Burkholderiales</taxon>
        <taxon>Sphaerotilaceae</taxon>
        <taxon>Leptothrix</taxon>
    </lineage>
</organism>
<comment type="caution">
    <text evidence="2">The sequence shown here is derived from an EMBL/GenBank/DDBJ whole genome shotgun (WGS) entry which is preliminary data.</text>
</comment>
<dbReference type="InterPro" id="IPR050742">
    <property type="entry name" value="Helicase_Restrict-Modif_Enz"/>
</dbReference>
<feature type="domain" description="Helicase/UvrB N-terminal" evidence="1">
    <location>
        <begin position="80"/>
        <end position="193"/>
    </location>
</feature>
<dbReference type="PANTHER" id="PTHR47396:SF1">
    <property type="entry name" value="ATP-DEPENDENT HELICASE IRC3-RELATED"/>
    <property type="match status" value="1"/>
</dbReference>